<dbReference type="GO" id="GO:0007423">
    <property type="term" value="P:sensory organ development"/>
    <property type="evidence" value="ECO:0000318"/>
    <property type="project" value="GO_Central"/>
</dbReference>
<dbReference type="InterPro" id="IPR043565">
    <property type="entry name" value="PAX_fam"/>
</dbReference>
<evidence type="ECO:0000256" key="7">
    <source>
        <dbReference type="ARBA" id="ARBA00023163"/>
    </source>
</evidence>
<feature type="region of interest" description="Disordered" evidence="10">
    <location>
        <begin position="412"/>
        <end position="440"/>
    </location>
</feature>
<keyword evidence="8 9" id="KW-0539">Nucleus</keyword>
<evidence type="ECO:0000256" key="10">
    <source>
        <dbReference type="SAM" id="MobiDB-lite"/>
    </source>
</evidence>
<dbReference type="InterPro" id="IPR001356">
    <property type="entry name" value="HD"/>
</dbReference>
<dbReference type="Pfam" id="PF00046">
    <property type="entry name" value="Homeodomain"/>
    <property type="match status" value="1"/>
</dbReference>
<evidence type="ECO:0000256" key="6">
    <source>
        <dbReference type="ARBA" id="ARBA00023125"/>
    </source>
</evidence>
<dbReference type="PRINTS" id="PR00027">
    <property type="entry name" value="PAIREDBOX"/>
</dbReference>
<dbReference type="AlphaFoldDB" id="A0A9J7KQW7"/>
<proteinExistence type="inferred from homology"/>
<dbReference type="GO" id="GO:0007420">
    <property type="term" value="P:brain development"/>
    <property type="evidence" value="ECO:0000318"/>
    <property type="project" value="GO_Central"/>
</dbReference>
<dbReference type="Proteomes" id="UP000001554">
    <property type="component" value="Chromosome 3"/>
</dbReference>
<comment type="subcellular location">
    <subcellularLocation>
        <location evidence="1 9">Nucleus</location>
    </subcellularLocation>
</comment>
<accession>A0A9J7KQW7</accession>
<dbReference type="KEGG" id="bfo:118410848"/>
<evidence type="ECO:0000256" key="8">
    <source>
        <dbReference type="ARBA" id="ARBA00023242"/>
    </source>
</evidence>
<feature type="region of interest" description="Disordered" evidence="10">
    <location>
        <begin position="157"/>
        <end position="252"/>
    </location>
</feature>
<dbReference type="InterPro" id="IPR043182">
    <property type="entry name" value="PAIRED_DNA-bd_dom"/>
</dbReference>
<evidence type="ECO:0000256" key="3">
    <source>
        <dbReference type="ARBA" id="ARBA00022473"/>
    </source>
</evidence>
<feature type="compositionally biased region" description="Low complexity" evidence="10">
    <location>
        <begin position="355"/>
        <end position="371"/>
    </location>
</feature>
<keyword evidence="7" id="KW-0804">Transcription</keyword>
<feature type="compositionally biased region" description="Low complexity" evidence="10">
    <location>
        <begin position="321"/>
        <end position="348"/>
    </location>
</feature>
<evidence type="ECO:0000256" key="4">
    <source>
        <dbReference type="ARBA" id="ARBA00022724"/>
    </source>
</evidence>
<evidence type="ECO:0000256" key="1">
    <source>
        <dbReference type="ARBA" id="ARBA00004123"/>
    </source>
</evidence>
<keyword evidence="6 9" id="KW-0238">DNA-binding</keyword>
<dbReference type="SUPFAM" id="SSF46689">
    <property type="entry name" value="Homeodomain-like"/>
    <property type="match status" value="2"/>
</dbReference>
<dbReference type="Pfam" id="PF03826">
    <property type="entry name" value="OAR"/>
    <property type="match status" value="1"/>
</dbReference>
<protein>
    <submittedName>
        <fullName evidence="14">Paired box protein Pax-2a-like</fullName>
    </submittedName>
</protein>
<feature type="compositionally biased region" description="Low complexity" evidence="10">
    <location>
        <begin position="164"/>
        <end position="173"/>
    </location>
</feature>
<reference evidence="13" key="2">
    <citation type="journal article" date="2020" name="Nat. Ecol. Evol.">
        <title>Deeply conserved synteny resolves early events in vertebrate evolution.</title>
        <authorList>
            <person name="Simakov O."/>
            <person name="Marletaz F."/>
            <person name="Yue J.X."/>
            <person name="O'Connell B."/>
            <person name="Jenkins J."/>
            <person name="Brandt A."/>
            <person name="Calef R."/>
            <person name="Tung C.H."/>
            <person name="Huang T.K."/>
            <person name="Schmutz J."/>
            <person name="Satoh N."/>
            <person name="Yu J.K."/>
            <person name="Putnam N.H."/>
            <person name="Green R.E."/>
            <person name="Rokhsar D.S."/>
        </authorList>
    </citation>
    <scope>NUCLEOTIDE SEQUENCE [LARGE SCALE GENOMIC DNA]</scope>
    <source>
        <strain evidence="13">S238N-H82</strain>
    </source>
</reference>
<reference evidence="14" key="3">
    <citation type="submission" date="2025-08" db="UniProtKB">
        <authorList>
            <consortium name="RefSeq"/>
        </authorList>
    </citation>
    <scope>IDENTIFICATION</scope>
</reference>
<dbReference type="GO" id="GO:0000981">
    <property type="term" value="F:DNA-binding transcription factor activity, RNA polymerase II-specific"/>
    <property type="evidence" value="ECO:0000318"/>
    <property type="project" value="GO_Central"/>
</dbReference>
<dbReference type="GO" id="GO:0005634">
    <property type="term" value="C:nucleus"/>
    <property type="evidence" value="ECO:0007669"/>
    <property type="project" value="UniProtKB-SubCell"/>
</dbReference>
<evidence type="ECO:0000259" key="11">
    <source>
        <dbReference type="PROSITE" id="PS50803"/>
    </source>
</evidence>
<dbReference type="PANTHER" id="PTHR45636">
    <property type="entry name" value="PAIRED BOX PROTEIN PAX-6-RELATED-RELATED"/>
    <property type="match status" value="1"/>
</dbReference>
<dbReference type="Pfam" id="PF12403">
    <property type="entry name" value="Pax2_C"/>
    <property type="match status" value="1"/>
</dbReference>
<dbReference type="GO" id="GO:0000978">
    <property type="term" value="F:RNA polymerase II cis-regulatory region sequence-specific DNA binding"/>
    <property type="evidence" value="ECO:0000318"/>
    <property type="project" value="GO_Central"/>
</dbReference>
<dbReference type="InterPro" id="IPR036388">
    <property type="entry name" value="WH-like_DNA-bd_sf"/>
</dbReference>
<feature type="domain" description="OAR" evidence="11">
    <location>
        <begin position="563"/>
        <end position="576"/>
    </location>
</feature>
<dbReference type="InterPro" id="IPR009057">
    <property type="entry name" value="Homeodomain-like_sf"/>
</dbReference>
<keyword evidence="3" id="KW-0217">Developmental protein</keyword>
<feature type="region of interest" description="Disordered" evidence="10">
    <location>
        <begin position="1"/>
        <end position="29"/>
    </location>
</feature>
<dbReference type="FunFam" id="1.10.10.10:FF:000013">
    <property type="entry name" value="Paired box 8 isoform 1"/>
    <property type="match status" value="1"/>
</dbReference>
<dbReference type="RefSeq" id="XP_035668591.1">
    <property type="nucleotide sequence ID" value="XM_035812698.1"/>
</dbReference>
<evidence type="ECO:0000256" key="9">
    <source>
        <dbReference type="RuleBase" id="RU000682"/>
    </source>
</evidence>
<feature type="compositionally biased region" description="Basic and acidic residues" evidence="10">
    <location>
        <begin position="220"/>
        <end position="233"/>
    </location>
</feature>
<dbReference type="InterPro" id="IPR003654">
    <property type="entry name" value="OAR_dom"/>
</dbReference>
<dbReference type="InterPro" id="IPR001523">
    <property type="entry name" value="Paired_dom"/>
</dbReference>
<gene>
    <name evidence="14" type="primary">LOC118410848</name>
</gene>
<dbReference type="FunFam" id="1.10.10.10:FF:000003">
    <property type="entry name" value="Paired box protein Pax-6"/>
    <property type="match status" value="1"/>
</dbReference>
<evidence type="ECO:0000313" key="14">
    <source>
        <dbReference type="RefSeq" id="XP_035668591.1"/>
    </source>
</evidence>
<keyword evidence="4" id="KW-0563">Paired box</keyword>
<organism evidence="13 14">
    <name type="scientific">Branchiostoma floridae</name>
    <name type="common">Florida lancelet</name>
    <name type="synonym">Amphioxus</name>
    <dbReference type="NCBI Taxonomy" id="7739"/>
    <lineage>
        <taxon>Eukaryota</taxon>
        <taxon>Metazoa</taxon>
        <taxon>Chordata</taxon>
        <taxon>Cephalochordata</taxon>
        <taxon>Leptocardii</taxon>
        <taxon>Amphioxiformes</taxon>
        <taxon>Branchiostomatidae</taxon>
        <taxon>Branchiostoma</taxon>
    </lineage>
</organism>
<feature type="region of interest" description="Disordered" evidence="10">
    <location>
        <begin position="310"/>
        <end position="372"/>
    </location>
</feature>
<reference evidence="14" key="1">
    <citation type="journal article" date="2016" name="Genome Biol. Evol.">
        <title>Conserved non-coding elements in the most distant genera of cephalochordates: the Goldilocks principle.</title>
        <authorList>
            <person name="Yue J.X."/>
            <person name="Kozmikova I."/>
            <person name="Ono H."/>
            <person name="Nossa C.W."/>
            <person name="Kozmik Z."/>
            <person name="Putnam N.H."/>
            <person name="Yu J.K."/>
            <person name="Holland L.Z."/>
        </authorList>
    </citation>
    <scope>NUCLEOTIDE SEQUENCE</scope>
</reference>
<dbReference type="InterPro" id="IPR022130">
    <property type="entry name" value="Pax2_C"/>
</dbReference>
<dbReference type="OMA" id="TYPVVTX"/>
<dbReference type="PROSITE" id="PS51057">
    <property type="entry name" value="PAIRED_2"/>
    <property type="match status" value="1"/>
</dbReference>
<dbReference type="OrthoDB" id="3225452at2759"/>
<dbReference type="CDD" id="cd00131">
    <property type="entry name" value="PAX"/>
    <property type="match status" value="1"/>
</dbReference>
<evidence type="ECO:0000256" key="2">
    <source>
        <dbReference type="ARBA" id="ARBA00005733"/>
    </source>
</evidence>
<comment type="similarity">
    <text evidence="2">Belongs to the paired homeobox family.</text>
</comment>
<dbReference type="CDD" id="cd00086">
    <property type="entry name" value="homeodomain"/>
    <property type="match status" value="1"/>
</dbReference>
<dbReference type="PROSITE" id="PS50803">
    <property type="entry name" value="OAR"/>
    <property type="match status" value="1"/>
</dbReference>
<dbReference type="GO" id="GO:0006357">
    <property type="term" value="P:regulation of transcription by RNA polymerase II"/>
    <property type="evidence" value="ECO:0000318"/>
    <property type="project" value="GO_Central"/>
</dbReference>
<dbReference type="SMART" id="SM00351">
    <property type="entry name" value="PAX"/>
    <property type="match status" value="1"/>
</dbReference>
<keyword evidence="9" id="KW-0371">Homeobox</keyword>
<dbReference type="Gene3D" id="1.10.10.60">
    <property type="entry name" value="Homeodomain-like"/>
    <property type="match status" value="1"/>
</dbReference>
<keyword evidence="5" id="KW-0805">Transcription regulation</keyword>
<evidence type="ECO:0000313" key="13">
    <source>
        <dbReference type="Proteomes" id="UP000001554"/>
    </source>
</evidence>
<keyword evidence="13" id="KW-1185">Reference proteome</keyword>
<dbReference type="PROSITE" id="PS00034">
    <property type="entry name" value="PAIRED_1"/>
    <property type="match status" value="1"/>
</dbReference>
<dbReference type="Gene3D" id="1.10.10.10">
    <property type="entry name" value="Winged helix-like DNA-binding domain superfamily/Winged helix DNA-binding domain"/>
    <property type="match status" value="2"/>
</dbReference>
<evidence type="ECO:0000256" key="5">
    <source>
        <dbReference type="ARBA" id="ARBA00023015"/>
    </source>
</evidence>
<feature type="compositionally biased region" description="Polar residues" evidence="10">
    <location>
        <begin position="189"/>
        <end position="211"/>
    </location>
</feature>
<dbReference type="GeneID" id="118410848"/>
<sequence>MDRMTTMASMGSMQQHHGDSGGHGGVNQLGGVYVNGRPLPDVVRHRIVELAHQGVRPCDISRQLRVSHGCVSKILRRYYETGSIKPGVIGGSKPKVATPKVVEKIAEYKRQNPTMFAWEIRDRLLAEGICDNDTVPSVSSINRMTRNLVHRIVRNKAAEKAKQSPHSPQQSPQGAGTPNSVGPMASGPVATSASNNAPGSDSAQNGSSYSINGILGIHHSNPEKVKREGDRETGPAMENGMIVNGDPEQKRSTFTPDQLEALEQAFNRGHYPTDPFNRDNMSNKVDLSQTRVQDVKPSISCSTTSVAMTDTAPHVPTGHYPVAVPATTPPSASAPSNSASPPGSAKSSEPPPSPTATTTTTTTAATSNTGSLTVLQPVGSASLGGYPLSTHAGSGTPSFGQYTSQGVLAGLPQSAVTPGRDMRDMNSTLPGYPPHAPPSNLSGQTGYPSNTMATGLVPPIVLPSASNSYSSASTMSGSDYSSQFSGVPYTHAQYSSHYNDAWNQMRYPTPGILIAGPSQAGLPSSSSYSSDSRGLVFLRSDYPQAEAQQQPQQQPGNTVHKDISLADLRMKAKEHTAALGLAC</sequence>
<evidence type="ECO:0000259" key="12">
    <source>
        <dbReference type="PROSITE" id="PS51057"/>
    </source>
</evidence>
<dbReference type="PANTHER" id="PTHR45636:SF41">
    <property type="entry name" value="PAIRED BOX PROTEIN PAX-6-RELATED"/>
    <property type="match status" value="1"/>
</dbReference>
<name>A0A9J7KQW7_BRAFL</name>
<dbReference type="Pfam" id="PF00292">
    <property type="entry name" value="PAX"/>
    <property type="match status" value="1"/>
</dbReference>
<feature type="domain" description="Paired" evidence="12">
    <location>
        <begin position="22"/>
        <end position="148"/>
    </location>
</feature>